<dbReference type="EMBL" id="AODH01000056">
    <property type="protein sequence ID" value="EUJ35441.1"/>
    <property type="molecule type" value="Genomic_DNA"/>
</dbReference>
<dbReference type="STRING" id="1265861.BCAMP_11615"/>
<accession>W7CI20</accession>
<dbReference type="InterPro" id="IPR012337">
    <property type="entry name" value="RNaseH-like_sf"/>
</dbReference>
<dbReference type="Pfam" id="PF00665">
    <property type="entry name" value="rve"/>
    <property type="match status" value="1"/>
</dbReference>
<dbReference type="PROSITE" id="PS50994">
    <property type="entry name" value="INTEGRASE"/>
    <property type="match status" value="1"/>
</dbReference>
<dbReference type="GO" id="GO:0015074">
    <property type="term" value="P:DNA integration"/>
    <property type="evidence" value="ECO:0007669"/>
    <property type="project" value="InterPro"/>
</dbReference>
<dbReference type="InterPro" id="IPR001584">
    <property type="entry name" value="Integrase_cat-core"/>
</dbReference>
<name>W7CI20_9LIST</name>
<proteinExistence type="predicted"/>
<evidence type="ECO:0000259" key="1">
    <source>
        <dbReference type="PROSITE" id="PS50994"/>
    </source>
</evidence>
<protein>
    <submittedName>
        <fullName evidence="2">Putative transposase</fullName>
    </submittedName>
</protein>
<dbReference type="OrthoDB" id="2366111at2"/>
<sequence>MLYLSTIIDTFNSEIVAYKISDHPDTKLAVATLKQIGKFPKGAILHSAQGSTYTAKEFFEVAPKKTVL</sequence>
<dbReference type="SUPFAM" id="SSF53098">
    <property type="entry name" value="Ribonuclease H-like"/>
    <property type="match status" value="1"/>
</dbReference>
<comment type="caution">
    <text evidence="2">The sequence shown here is derived from an EMBL/GenBank/DDBJ whole genome shotgun (WGS) entry which is preliminary data.</text>
</comment>
<gene>
    <name evidence="2" type="ORF">BCAMP_11615</name>
</gene>
<evidence type="ECO:0000313" key="2">
    <source>
        <dbReference type="EMBL" id="EUJ35441.1"/>
    </source>
</evidence>
<dbReference type="AlphaFoldDB" id="W7CI20"/>
<dbReference type="RefSeq" id="WP_035315625.1">
    <property type="nucleotide sequence ID" value="NZ_AODH01000056.1"/>
</dbReference>
<dbReference type="Proteomes" id="UP000019243">
    <property type="component" value="Unassembled WGS sequence"/>
</dbReference>
<keyword evidence="3" id="KW-1185">Reference proteome</keyword>
<feature type="domain" description="Integrase catalytic" evidence="1">
    <location>
        <begin position="1"/>
        <end position="68"/>
    </location>
</feature>
<reference evidence="2 3" key="1">
    <citation type="submission" date="2012-12" db="EMBL/GenBank/DDBJ databases">
        <title>Novel taxa of Listeriaceae from agricultural environments in the United States.</title>
        <authorList>
            <person name="den Bakker H.C."/>
            <person name="Allred A."/>
            <person name="Warchocki S."/>
            <person name="Wright E.M."/>
            <person name="Burrell A."/>
            <person name="Nightingale K.K."/>
            <person name="Kephart D."/>
            <person name="Wiedmann M."/>
        </authorList>
    </citation>
    <scope>NUCLEOTIDE SEQUENCE [LARGE SCALE GENOMIC DNA]</scope>
    <source>
        <strain evidence="2 3">FSL F6-1037</strain>
    </source>
</reference>
<evidence type="ECO:0000313" key="3">
    <source>
        <dbReference type="Proteomes" id="UP000019243"/>
    </source>
</evidence>
<organism evidence="2 3">
    <name type="scientific">Brochothrix campestris FSL F6-1037</name>
    <dbReference type="NCBI Taxonomy" id="1265861"/>
    <lineage>
        <taxon>Bacteria</taxon>
        <taxon>Bacillati</taxon>
        <taxon>Bacillota</taxon>
        <taxon>Bacilli</taxon>
        <taxon>Bacillales</taxon>
        <taxon>Listeriaceae</taxon>
        <taxon>Brochothrix</taxon>
    </lineage>
</organism>